<dbReference type="Gene3D" id="1.10.10.10">
    <property type="entry name" value="Winged helix-like DNA-binding domain superfamily/Winged helix DNA-binding domain"/>
    <property type="match status" value="1"/>
</dbReference>
<dbReference type="InterPro" id="IPR000835">
    <property type="entry name" value="HTH_MarR-typ"/>
</dbReference>
<dbReference type="InterPro" id="IPR036390">
    <property type="entry name" value="WH_DNA-bd_sf"/>
</dbReference>
<organism evidence="2 3">
    <name type="scientific">Pusillibacter faecalis</name>
    <dbReference type="NCBI Taxonomy" id="2714358"/>
    <lineage>
        <taxon>Bacteria</taxon>
        <taxon>Bacillati</taxon>
        <taxon>Bacillota</taxon>
        <taxon>Clostridia</taxon>
        <taxon>Eubacteriales</taxon>
        <taxon>Oscillospiraceae</taxon>
        <taxon>Pusillibacter</taxon>
    </lineage>
</organism>
<dbReference type="RefSeq" id="WP_187030095.1">
    <property type="nucleotide sequence ID" value="NZ_AP023420.1"/>
</dbReference>
<dbReference type="KEGG" id="pfaa:MM59RIKEN_14740"/>
<keyword evidence="3" id="KW-1185">Reference proteome</keyword>
<dbReference type="Proteomes" id="UP000679848">
    <property type="component" value="Chromosome"/>
</dbReference>
<evidence type="ECO:0000259" key="1">
    <source>
        <dbReference type="SMART" id="SM00347"/>
    </source>
</evidence>
<dbReference type="GO" id="GO:0003700">
    <property type="term" value="F:DNA-binding transcription factor activity"/>
    <property type="evidence" value="ECO:0007669"/>
    <property type="project" value="InterPro"/>
</dbReference>
<name>A0A810QC61_9FIRM</name>
<dbReference type="Pfam" id="PF12802">
    <property type="entry name" value="MarR_2"/>
    <property type="match status" value="1"/>
</dbReference>
<dbReference type="SMART" id="SM00347">
    <property type="entry name" value="HTH_MARR"/>
    <property type="match status" value="1"/>
</dbReference>
<feature type="domain" description="HTH marR-type" evidence="1">
    <location>
        <begin position="23"/>
        <end position="120"/>
    </location>
</feature>
<protein>
    <submittedName>
        <fullName evidence="2">MarR family transcriptional regulator</fullName>
    </submittedName>
</protein>
<dbReference type="SUPFAM" id="SSF46785">
    <property type="entry name" value="Winged helix' DNA-binding domain"/>
    <property type="match status" value="1"/>
</dbReference>
<dbReference type="EMBL" id="AP023420">
    <property type="protein sequence ID" value="BCK84155.1"/>
    <property type="molecule type" value="Genomic_DNA"/>
</dbReference>
<evidence type="ECO:0000313" key="2">
    <source>
        <dbReference type="EMBL" id="BCK84155.1"/>
    </source>
</evidence>
<dbReference type="AlphaFoldDB" id="A0A810QC61"/>
<dbReference type="InterPro" id="IPR036388">
    <property type="entry name" value="WH-like_DNA-bd_sf"/>
</dbReference>
<accession>A0A810QC61</accession>
<sequence length="141" mass="16204">MTIRQQMKLLCTCLCRQDELYAAVSKRHGLSYHTAMTLYALDQDEGCTQKEIAKTWLIPKQTVNTVVKELERQGYVFFQTGKKEKQVRFTEAGRAFAGPCLQELYEIEDRAVAAMGEARFREMVEANRAFTEAFAREVQHG</sequence>
<evidence type="ECO:0000313" key="3">
    <source>
        <dbReference type="Proteomes" id="UP000679848"/>
    </source>
</evidence>
<proteinExistence type="predicted"/>
<gene>
    <name evidence="2" type="ORF">MM59RIKEN_14740</name>
</gene>
<reference evidence="2" key="1">
    <citation type="submission" date="2020-09" db="EMBL/GenBank/DDBJ databases">
        <title>New species isolated from human feces.</title>
        <authorList>
            <person name="Kitahara M."/>
            <person name="Shigeno Y."/>
            <person name="Shime M."/>
            <person name="Matsumoto Y."/>
            <person name="Nakamura S."/>
            <person name="Motooka D."/>
            <person name="Fukuoka S."/>
            <person name="Nishikawa H."/>
            <person name="Benno Y."/>
        </authorList>
    </citation>
    <scope>NUCLEOTIDE SEQUENCE</scope>
    <source>
        <strain evidence="2">MM59</strain>
    </source>
</reference>